<name>A0A5C6NJL3_9TELE</name>
<dbReference type="Pfam" id="PF23138">
    <property type="entry name" value="CTLH_Armc9"/>
    <property type="match status" value="1"/>
</dbReference>
<dbReference type="Proteomes" id="UP000324091">
    <property type="component" value="Chromosome 20"/>
</dbReference>
<dbReference type="GO" id="GO:0051898">
    <property type="term" value="P:negative regulation of phosphatidylinositol 3-kinase/protein kinase B signal transduction"/>
    <property type="evidence" value="ECO:0007669"/>
    <property type="project" value="InterPro"/>
</dbReference>
<gene>
    <name evidence="6" type="ORF">D4764_20G0009700</name>
</gene>
<accession>A0A5C6NJL3</accession>
<dbReference type="EMBL" id="RHFK02000013">
    <property type="protein sequence ID" value="TWW66938.1"/>
    <property type="molecule type" value="Genomic_DNA"/>
</dbReference>
<dbReference type="InterPro" id="IPR056327">
    <property type="entry name" value="ARMC9_CTLH-like_dom"/>
</dbReference>
<evidence type="ECO:0000313" key="7">
    <source>
        <dbReference type="Proteomes" id="UP000324091"/>
    </source>
</evidence>
<keyword evidence="7" id="KW-1185">Reference proteome</keyword>
<dbReference type="PANTHER" id="PTHR13083:SF3">
    <property type="entry name" value="WD REPEAT-CONTAINING PROTEIN 91"/>
    <property type="match status" value="1"/>
</dbReference>
<dbReference type="GO" id="GO:0141039">
    <property type="term" value="F:phosphatidylinositol 3-kinase inhibitor activity"/>
    <property type="evidence" value="ECO:0007669"/>
    <property type="project" value="InterPro"/>
</dbReference>
<dbReference type="GO" id="GO:0031901">
    <property type="term" value="C:early endosome membrane"/>
    <property type="evidence" value="ECO:0007669"/>
    <property type="project" value="TreeGrafter"/>
</dbReference>
<proteinExistence type="inferred from homology"/>
<evidence type="ECO:0000256" key="4">
    <source>
        <dbReference type="ARBA" id="ARBA00022753"/>
    </source>
</evidence>
<comment type="similarity">
    <text evidence="3">Belongs to the WD repeat WDR91 family.</text>
</comment>
<comment type="caution">
    <text evidence="6">The sequence shown here is derived from an EMBL/GenBank/DDBJ whole genome shotgun (WGS) entry which is preliminary data.</text>
</comment>
<organism evidence="6 7">
    <name type="scientific">Takifugu flavidus</name>
    <name type="common">sansaifugu</name>
    <dbReference type="NCBI Taxonomy" id="433684"/>
    <lineage>
        <taxon>Eukaryota</taxon>
        <taxon>Metazoa</taxon>
        <taxon>Chordata</taxon>
        <taxon>Craniata</taxon>
        <taxon>Vertebrata</taxon>
        <taxon>Euteleostomi</taxon>
        <taxon>Actinopterygii</taxon>
        <taxon>Neopterygii</taxon>
        <taxon>Teleostei</taxon>
        <taxon>Neoteleostei</taxon>
        <taxon>Acanthomorphata</taxon>
        <taxon>Eupercaria</taxon>
        <taxon>Tetraodontiformes</taxon>
        <taxon>Tetradontoidea</taxon>
        <taxon>Tetraodontidae</taxon>
        <taxon>Takifugu</taxon>
    </lineage>
</organism>
<sequence>MGSAVERTDEHVREYLIYRGFTNTLRHLDSEIKADKEKGFRVDKIIDQLQQFVQSFDLFGLKDYWLYLDKRLFSRLEDIYRTTVNKLRTSLYRYYVVNTIQKGNLEKTQEFFQKQALELQGQADWRDWFILPFIPSPEQNPAFSPYFSRQWADTFLVSLHNFLSVLFQCMHILKGRPRFQKMMSLGEENEQLCQLLFALQTESRDPKDGDEVVHHKLPLYIQNMDRLGDTEL</sequence>
<keyword evidence="4" id="KW-0967">Endosome</keyword>
<dbReference type="InterPro" id="IPR039724">
    <property type="entry name" value="WDR91"/>
</dbReference>
<evidence type="ECO:0000256" key="2">
    <source>
        <dbReference type="ARBA" id="ARBA00004603"/>
    </source>
</evidence>
<reference evidence="6 7" key="1">
    <citation type="submission" date="2019-04" db="EMBL/GenBank/DDBJ databases">
        <title>Chromosome genome assembly for Takifugu flavidus.</title>
        <authorList>
            <person name="Xiao S."/>
        </authorList>
    </citation>
    <scope>NUCLEOTIDE SEQUENCE [LARGE SCALE GENOMIC DNA]</scope>
    <source>
        <strain evidence="6">HTHZ2018</strain>
        <tissue evidence="6">Muscle</tissue>
    </source>
</reference>
<feature type="domain" description="ARMC9 CTLH-like" evidence="5">
    <location>
        <begin position="47"/>
        <end position="169"/>
    </location>
</feature>
<dbReference type="GO" id="GO:0045022">
    <property type="term" value="P:early endosome to late endosome transport"/>
    <property type="evidence" value="ECO:0007669"/>
    <property type="project" value="InterPro"/>
</dbReference>
<dbReference type="GO" id="GO:0031902">
    <property type="term" value="C:late endosome membrane"/>
    <property type="evidence" value="ECO:0007669"/>
    <property type="project" value="TreeGrafter"/>
</dbReference>
<evidence type="ECO:0000256" key="3">
    <source>
        <dbReference type="ARBA" id="ARBA00006128"/>
    </source>
</evidence>
<evidence type="ECO:0000259" key="5">
    <source>
        <dbReference type="Pfam" id="PF23138"/>
    </source>
</evidence>
<dbReference type="PANTHER" id="PTHR13083">
    <property type="entry name" value="WD REPEAT-CONTAINING PROTEIN 91"/>
    <property type="match status" value="1"/>
</dbReference>
<comment type="subcellular location">
    <subcellularLocation>
        <location evidence="1">Early endosome</location>
    </subcellularLocation>
    <subcellularLocation>
        <location evidence="2">Late endosome</location>
    </subcellularLocation>
</comment>
<evidence type="ECO:0000256" key="1">
    <source>
        <dbReference type="ARBA" id="ARBA00004412"/>
    </source>
</evidence>
<dbReference type="AlphaFoldDB" id="A0A5C6NJL3"/>
<protein>
    <submittedName>
        <fullName evidence="6">WD repeat-containing protein 91</fullName>
    </submittedName>
</protein>
<evidence type="ECO:0000313" key="6">
    <source>
        <dbReference type="EMBL" id="TWW66938.1"/>
    </source>
</evidence>